<gene>
    <name evidence="1" type="ORF">HNQ61_005547</name>
</gene>
<protein>
    <submittedName>
        <fullName evidence="1">Threonine/homoserine efflux transporter RhtA</fullName>
    </submittedName>
</protein>
<evidence type="ECO:0000313" key="1">
    <source>
        <dbReference type="EMBL" id="MBB6073869.1"/>
    </source>
</evidence>
<dbReference type="AlphaFoldDB" id="A0A841H852"/>
<comment type="caution">
    <text evidence="1">The sequence shown here is derived from an EMBL/GenBank/DDBJ whole genome shotgun (WGS) entry which is preliminary data.</text>
</comment>
<sequence>MQTLIVMMIVLAAALYVGARVRRTLFPARGPSGGPGCGSDCGCGK</sequence>
<evidence type="ECO:0000313" key="2">
    <source>
        <dbReference type="Proteomes" id="UP000582837"/>
    </source>
</evidence>
<keyword evidence="2" id="KW-1185">Reference proteome</keyword>
<dbReference type="Proteomes" id="UP000582837">
    <property type="component" value="Unassembled WGS sequence"/>
</dbReference>
<organism evidence="1 2">
    <name type="scientific">Longimicrobium terrae</name>
    <dbReference type="NCBI Taxonomy" id="1639882"/>
    <lineage>
        <taxon>Bacteria</taxon>
        <taxon>Pseudomonadati</taxon>
        <taxon>Gemmatimonadota</taxon>
        <taxon>Longimicrobiia</taxon>
        <taxon>Longimicrobiales</taxon>
        <taxon>Longimicrobiaceae</taxon>
        <taxon>Longimicrobium</taxon>
    </lineage>
</organism>
<proteinExistence type="predicted"/>
<reference evidence="1 2" key="1">
    <citation type="submission" date="2020-08" db="EMBL/GenBank/DDBJ databases">
        <title>Genomic Encyclopedia of Type Strains, Phase IV (KMG-IV): sequencing the most valuable type-strain genomes for metagenomic binning, comparative biology and taxonomic classification.</title>
        <authorList>
            <person name="Goeker M."/>
        </authorList>
    </citation>
    <scope>NUCLEOTIDE SEQUENCE [LARGE SCALE GENOMIC DNA]</scope>
    <source>
        <strain evidence="1 2">DSM 29007</strain>
    </source>
</reference>
<accession>A0A841H852</accession>
<dbReference type="Pfam" id="PF12669">
    <property type="entry name" value="FeoB_associated"/>
    <property type="match status" value="1"/>
</dbReference>
<name>A0A841H852_9BACT</name>
<dbReference type="EMBL" id="JACHIA010000031">
    <property type="protein sequence ID" value="MBB6073869.1"/>
    <property type="molecule type" value="Genomic_DNA"/>
</dbReference>
<dbReference type="RefSeq" id="WP_170039046.1">
    <property type="nucleotide sequence ID" value="NZ_JABDTL010000002.1"/>
</dbReference>